<protein>
    <submittedName>
        <fullName evidence="5">Sugar ABC transporter ATPase</fullName>
    </submittedName>
</protein>
<evidence type="ECO:0000256" key="2">
    <source>
        <dbReference type="ARBA" id="ARBA00022741"/>
    </source>
</evidence>
<dbReference type="AlphaFoldDB" id="K6D0A0"/>
<evidence type="ECO:0000256" key="1">
    <source>
        <dbReference type="ARBA" id="ARBA00022448"/>
    </source>
</evidence>
<organism evidence="5 6">
    <name type="scientific">Neobacillus bataviensis LMG 21833</name>
    <dbReference type="NCBI Taxonomy" id="1117379"/>
    <lineage>
        <taxon>Bacteria</taxon>
        <taxon>Bacillati</taxon>
        <taxon>Bacillota</taxon>
        <taxon>Bacilli</taxon>
        <taxon>Bacillales</taxon>
        <taxon>Bacillaceae</taxon>
        <taxon>Neobacillus</taxon>
    </lineage>
</organism>
<keyword evidence="1" id="KW-0813">Transport</keyword>
<dbReference type="eggNOG" id="COG0411">
    <property type="taxonomic scope" value="Bacteria"/>
</dbReference>
<dbReference type="EMBL" id="AJLS01000124">
    <property type="protein sequence ID" value="EKN65897.1"/>
    <property type="molecule type" value="Genomic_DNA"/>
</dbReference>
<evidence type="ECO:0000313" key="6">
    <source>
        <dbReference type="Proteomes" id="UP000006316"/>
    </source>
</evidence>
<dbReference type="GO" id="GO:0016887">
    <property type="term" value="F:ATP hydrolysis activity"/>
    <property type="evidence" value="ECO:0007669"/>
    <property type="project" value="InterPro"/>
</dbReference>
<evidence type="ECO:0000313" key="5">
    <source>
        <dbReference type="EMBL" id="EKN65897.1"/>
    </source>
</evidence>
<dbReference type="Pfam" id="PF00005">
    <property type="entry name" value="ABC_tran"/>
    <property type="match status" value="1"/>
</dbReference>
<dbReference type="OrthoDB" id="9805514at2"/>
<dbReference type="InterPro" id="IPR051120">
    <property type="entry name" value="ABC_AA/LPS_Transport"/>
</dbReference>
<dbReference type="STRING" id="1117379.BABA_17912"/>
<reference evidence="5 6" key="1">
    <citation type="journal article" date="2012" name="Front. Microbiol.">
        <title>Redundancy and modularity in membrane-associated dissimilatory nitrate reduction in Bacillus.</title>
        <authorList>
            <person name="Heylen K."/>
            <person name="Keltjens J."/>
        </authorList>
    </citation>
    <scope>NUCLEOTIDE SEQUENCE [LARGE SCALE GENOMIC DNA]</scope>
    <source>
        <strain evidence="6">LMG 21833T</strain>
    </source>
</reference>
<evidence type="ECO:0000256" key="3">
    <source>
        <dbReference type="ARBA" id="ARBA00022840"/>
    </source>
</evidence>
<dbReference type="PROSITE" id="PS50893">
    <property type="entry name" value="ABC_TRANSPORTER_2"/>
    <property type="match status" value="1"/>
</dbReference>
<dbReference type="SMART" id="SM00382">
    <property type="entry name" value="AAA"/>
    <property type="match status" value="1"/>
</dbReference>
<dbReference type="InterPro" id="IPR003439">
    <property type="entry name" value="ABC_transporter-like_ATP-bd"/>
</dbReference>
<dbReference type="SUPFAM" id="SSF52540">
    <property type="entry name" value="P-loop containing nucleoside triphosphate hydrolases"/>
    <property type="match status" value="1"/>
</dbReference>
<dbReference type="PATRIC" id="fig|1117379.3.peg.3710"/>
<feature type="domain" description="ABC transporter" evidence="4">
    <location>
        <begin position="2"/>
        <end position="250"/>
    </location>
</feature>
<name>K6D0A0_9BACI</name>
<sequence>MLKFHDVTVQFDGLTAIDGLSFEITPGNIHSIIGPNGAGKTTIFNCISRFYTPSNGEITFENKNLLSVKPHQVIQCGISRSFQNVELFSEMTVLENMLTGLHSKIKRNIFSIALNLPSNRRKEEESIQKAYQLLELMQLSHFANEKVSNLSFGYQKMVDIARAMMAEPKLLLLDEPVAGMNPVETKQISNLLLKIKREMNYTILLIEHDMSLVMKVSDYVTVMNFGQKIAEGIPDDVQNNPRVIEAYLGEDKSIAQIR</sequence>
<dbReference type="FunFam" id="3.40.50.300:FF:000421">
    <property type="entry name" value="Branched-chain amino acid ABC transporter ATP-binding protein"/>
    <property type="match status" value="1"/>
</dbReference>
<evidence type="ECO:0000259" key="4">
    <source>
        <dbReference type="PROSITE" id="PS50893"/>
    </source>
</evidence>
<dbReference type="InterPro" id="IPR003593">
    <property type="entry name" value="AAA+_ATPase"/>
</dbReference>
<keyword evidence="6" id="KW-1185">Reference proteome</keyword>
<dbReference type="InterPro" id="IPR032823">
    <property type="entry name" value="BCA_ABC_TP_C"/>
</dbReference>
<accession>K6D0A0</accession>
<keyword evidence="2" id="KW-0547">Nucleotide-binding</keyword>
<dbReference type="InterPro" id="IPR027417">
    <property type="entry name" value="P-loop_NTPase"/>
</dbReference>
<dbReference type="GO" id="GO:0005524">
    <property type="term" value="F:ATP binding"/>
    <property type="evidence" value="ECO:0007669"/>
    <property type="project" value="UniProtKB-KW"/>
</dbReference>
<dbReference type="Pfam" id="PF12399">
    <property type="entry name" value="BCA_ABC_TP_C"/>
    <property type="match status" value="1"/>
</dbReference>
<keyword evidence="3" id="KW-0067">ATP-binding</keyword>
<dbReference type="PANTHER" id="PTHR45772">
    <property type="entry name" value="CONSERVED COMPONENT OF ABC TRANSPORTER FOR NATURAL AMINO ACIDS-RELATED"/>
    <property type="match status" value="1"/>
</dbReference>
<gene>
    <name evidence="5" type="ORF">BABA_17912</name>
</gene>
<dbReference type="Proteomes" id="UP000006316">
    <property type="component" value="Unassembled WGS sequence"/>
</dbReference>
<comment type="caution">
    <text evidence="5">The sequence shown here is derived from an EMBL/GenBank/DDBJ whole genome shotgun (WGS) entry which is preliminary data.</text>
</comment>
<dbReference type="GO" id="GO:0005886">
    <property type="term" value="C:plasma membrane"/>
    <property type="evidence" value="ECO:0007669"/>
    <property type="project" value="TreeGrafter"/>
</dbReference>
<proteinExistence type="predicted"/>
<dbReference type="RefSeq" id="WP_007086576.1">
    <property type="nucleotide sequence ID" value="NZ_AJLS01000124.1"/>
</dbReference>
<dbReference type="Gene3D" id="3.40.50.300">
    <property type="entry name" value="P-loop containing nucleotide triphosphate hydrolases"/>
    <property type="match status" value="1"/>
</dbReference>
<dbReference type="CDD" id="cd03219">
    <property type="entry name" value="ABC_Mj1267_LivG_branched"/>
    <property type="match status" value="1"/>
</dbReference>